<evidence type="ECO:0000259" key="1">
    <source>
        <dbReference type="Pfam" id="PF08212"/>
    </source>
</evidence>
<organism evidence="2 3">
    <name type="scientific">Aliigemmobacter aestuarii</name>
    <dbReference type="NCBI Taxonomy" id="1445661"/>
    <lineage>
        <taxon>Bacteria</taxon>
        <taxon>Pseudomonadati</taxon>
        <taxon>Pseudomonadota</taxon>
        <taxon>Alphaproteobacteria</taxon>
        <taxon>Rhodobacterales</taxon>
        <taxon>Paracoccaceae</taxon>
        <taxon>Aliigemmobacter</taxon>
    </lineage>
</organism>
<dbReference type="InterPro" id="IPR012674">
    <property type="entry name" value="Calycin"/>
</dbReference>
<gene>
    <name evidence="2" type="ORF">E7811_02925</name>
</gene>
<name>A0A4S3MW46_9RHOB</name>
<dbReference type="Proteomes" id="UP000309450">
    <property type="component" value="Unassembled WGS sequence"/>
</dbReference>
<dbReference type="EMBL" id="SSND01000001">
    <property type="protein sequence ID" value="THD85831.1"/>
    <property type="molecule type" value="Genomic_DNA"/>
</dbReference>
<dbReference type="InterPro" id="IPR000566">
    <property type="entry name" value="Lipocln_cytosolic_FA-bd_dom"/>
</dbReference>
<reference evidence="2 3" key="1">
    <citation type="submission" date="2019-04" db="EMBL/GenBank/DDBJ databases">
        <title>Draft genome sequence of Gemmobacter aestuarii sp. nov.</title>
        <authorList>
            <person name="Hameed A."/>
            <person name="Lin S.-Y."/>
            <person name="Shahina M."/>
            <person name="Lai W.-A."/>
            <person name="Young C.-C."/>
        </authorList>
    </citation>
    <scope>NUCLEOTIDE SEQUENCE [LARGE SCALE GENOMIC DNA]</scope>
    <source>
        <strain evidence="2 3">CC-PW-75</strain>
    </source>
</reference>
<accession>A0A4S3MW46</accession>
<dbReference type="Gene3D" id="2.40.128.20">
    <property type="match status" value="1"/>
</dbReference>
<dbReference type="SUPFAM" id="SSF50814">
    <property type="entry name" value="Lipocalins"/>
    <property type="match status" value="1"/>
</dbReference>
<protein>
    <submittedName>
        <fullName evidence="2">Lipocalin</fullName>
    </submittedName>
</protein>
<sequence>MALILALALAGCAAPRPKVEGFRDAGAGLYSNAVLDPARIAGDWVQVAAFAAPNAAACAPGRVSLAPAAGGYDADVALCLPPGRAEFRGRAEMPVPGRITLSGADPQGVGEPWWIVWVDVDYRTMAIATPSGRFGFILNRDGRLPQDRLTAAREVFDWGGYDLTKLRLLGG</sequence>
<evidence type="ECO:0000313" key="3">
    <source>
        <dbReference type="Proteomes" id="UP000309450"/>
    </source>
</evidence>
<comment type="caution">
    <text evidence="2">The sequence shown here is derived from an EMBL/GenBank/DDBJ whole genome shotgun (WGS) entry which is preliminary data.</text>
</comment>
<dbReference type="AlphaFoldDB" id="A0A4S3MW46"/>
<proteinExistence type="predicted"/>
<dbReference type="OrthoDB" id="594739at2"/>
<feature type="domain" description="Lipocalin/cytosolic fatty-acid binding" evidence="1">
    <location>
        <begin position="109"/>
        <end position="167"/>
    </location>
</feature>
<keyword evidence="3" id="KW-1185">Reference proteome</keyword>
<dbReference type="Pfam" id="PF08212">
    <property type="entry name" value="Lipocalin_2"/>
    <property type="match status" value="1"/>
</dbReference>
<evidence type="ECO:0000313" key="2">
    <source>
        <dbReference type="EMBL" id="THD85831.1"/>
    </source>
</evidence>